<comment type="caution">
    <text evidence="1">The sequence shown here is derived from an EMBL/GenBank/DDBJ whole genome shotgun (WGS) entry which is preliminary data.</text>
</comment>
<reference evidence="1" key="1">
    <citation type="submission" date="2022-01" db="EMBL/GenBank/DDBJ databases">
        <title>Collection of gut derived symbiotic bacterial strains cultured from healthy donors.</title>
        <authorList>
            <person name="Lin H."/>
            <person name="Kohout C."/>
            <person name="Waligurski E."/>
            <person name="Pamer E.G."/>
        </authorList>
    </citation>
    <scope>NUCLEOTIDE SEQUENCE</scope>
    <source>
        <strain evidence="1">DFI.7.46</strain>
    </source>
</reference>
<protein>
    <submittedName>
        <fullName evidence="1">Uncharacterized protein</fullName>
    </submittedName>
</protein>
<dbReference type="Proteomes" id="UP001200537">
    <property type="component" value="Unassembled WGS sequence"/>
</dbReference>
<organism evidence="1 2">
    <name type="scientific">Varibaculum cambriense</name>
    <dbReference type="NCBI Taxonomy" id="184870"/>
    <lineage>
        <taxon>Bacteria</taxon>
        <taxon>Bacillati</taxon>
        <taxon>Actinomycetota</taxon>
        <taxon>Actinomycetes</taxon>
        <taxon>Actinomycetales</taxon>
        <taxon>Actinomycetaceae</taxon>
        <taxon>Varibaculum</taxon>
    </lineage>
</organism>
<dbReference type="EMBL" id="JAKNHJ010000016">
    <property type="protein sequence ID" value="MCG4618470.1"/>
    <property type="molecule type" value="Genomic_DNA"/>
</dbReference>
<dbReference type="RefSeq" id="WP_238128339.1">
    <property type="nucleotide sequence ID" value="NZ_JAKNHJ010000016.1"/>
</dbReference>
<evidence type="ECO:0000313" key="2">
    <source>
        <dbReference type="Proteomes" id="UP001200537"/>
    </source>
</evidence>
<accession>A0AAJ1BEA1</accession>
<dbReference type="AlphaFoldDB" id="A0AAJ1BEA1"/>
<sequence>MSVQAANWVSLQQGLSKPARAGLFELARWVDSRGVALGVSKEYVAQSTGYSVSSISRAWVWLQSAGLLEISQNWVAGLSGSITVSRMGMHILPQVEPALVLPVEDYRFIGVTKRDPLQLALRVAHERCWDDAARATVVNELSRGLAQRCKFVSANLLAQAWESVRVLRADIISSSDPWRIVLLDAFRKVQAEKDSQKRTPLLLGDVEISDLEFARKVAVPVASGLDANDLVDFEVLLASRPLVALVLVLIEGGTPAPLAWSGTLRVVQIAAANKPAHRYQKVKEDRLLAGMGVMPKQAEEWMRLVVGARGAGSKTLVPDGAEKATGLATWLGQVRAA</sequence>
<proteinExistence type="predicted"/>
<gene>
    <name evidence="1" type="ORF">L0M99_08210</name>
</gene>
<evidence type="ECO:0000313" key="1">
    <source>
        <dbReference type="EMBL" id="MCG4618470.1"/>
    </source>
</evidence>
<name>A0AAJ1BEA1_9ACTO</name>